<name>A0A1M7FTA9_XYLRU</name>
<evidence type="ECO:0000313" key="2">
    <source>
        <dbReference type="Proteomes" id="UP000184280"/>
    </source>
</evidence>
<dbReference type="EMBL" id="FRCJ01000002">
    <property type="protein sequence ID" value="SHM07028.1"/>
    <property type="molecule type" value="Genomic_DNA"/>
</dbReference>
<dbReference type="AlphaFoldDB" id="A0A1M7FTA9"/>
<evidence type="ECO:0000313" key="1">
    <source>
        <dbReference type="EMBL" id="SHM07028.1"/>
    </source>
</evidence>
<organism evidence="1 2">
    <name type="scientific">Xylanibacter ruminicola</name>
    <name type="common">Prevotella ruminicola</name>
    <dbReference type="NCBI Taxonomy" id="839"/>
    <lineage>
        <taxon>Bacteria</taxon>
        <taxon>Pseudomonadati</taxon>
        <taxon>Bacteroidota</taxon>
        <taxon>Bacteroidia</taxon>
        <taxon>Bacteroidales</taxon>
        <taxon>Prevotellaceae</taxon>
        <taxon>Xylanibacter</taxon>
    </lineage>
</organism>
<accession>A0A1M7FTA9</accession>
<gene>
    <name evidence="1" type="ORF">SAMN04488494_1251</name>
</gene>
<protein>
    <submittedName>
        <fullName evidence="1">Uncharacterized protein</fullName>
    </submittedName>
</protein>
<dbReference type="Proteomes" id="UP000184280">
    <property type="component" value="Unassembled WGS sequence"/>
</dbReference>
<reference evidence="1 2" key="1">
    <citation type="submission" date="2016-11" db="EMBL/GenBank/DDBJ databases">
        <authorList>
            <person name="Jaros S."/>
            <person name="Januszkiewicz K."/>
            <person name="Wedrychowicz H."/>
        </authorList>
    </citation>
    <scope>NUCLEOTIDE SEQUENCE [LARGE SCALE GENOMIC DNA]</scope>
    <source>
        <strain evidence="1 2">BPI-34</strain>
    </source>
</reference>
<sequence>MCQHIQDVTLQQSKAPLIRLDKSIGEPRWRMTRQTTC</sequence>
<proteinExistence type="predicted"/>